<dbReference type="PANTHER" id="PTHR43355">
    <property type="entry name" value="FLAVIN REDUCTASE (NADPH)"/>
    <property type="match status" value="1"/>
</dbReference>
<keyword evidence="4" id="KW-1185">Reference proteome</keyword>
<comment type="similarity">
    <text evidence="1">Belongs to the avfA family.</text>
</comment>
<dbReference type="InterPro" id="IPR016040">
    <property type="entry name" value="NAD(P)-bd_dom"/>
</dbReference>
<dbReference type="EMBL" id="KZ613957">
    <property type="protein sequence ID" value="PMD32929.1"/>
    <property type="molecule type" value="Genomic_DNA"/>
</dbReference>
<sequence length="232" mass="25176">MDTITKHHILLLGGTGICGTIFTRAALEAGHKLTLYVRTPSKIPSDLSSNTNLSVIQGELQDAEGLKKAAACGADIFISLAGPTLGKREGTPITDALHNLYPLLLANGTTKRILILSTASYSAPEDTHSIKWFFAINFYIRVIGGDTYDEIRGMAEETVALGEKIDWTVFRVPLLYGKELGENEGPVNAVYVGDRHGRDGLKLDRGRLARWILGELEEGKWANSGIPMLANA</sequence>
<protein>
    <submittedName>
        <fullName evidence="3">NAD(P)-binding protein</fullName>
    </submittedName>
</protein>
<reference evidence="3 4" key="1">
    <citation type="submission" date="2016-04" db="EMBL/GenBank/DDBJ databases">
        <title>A degradative enzymes factory behind the ericoid mycorrhizal symbiosis.</title>
        <authorList>
            <consortium name="DOE Joint Genome Institute"/>
            <person name="Martino E."/>
            <person name="Morin E."/>
            <person name="Grelet G."/>
            <person name="Kuo A."/>
            <person name="Kohler A."/>
            <person name="Daghino S."/>
            <person name="Barry K."/>
            <person name="Choi C."/>
            <person name="Cichocki N."/>
            <person name="Clum A."/>
            <person name="Copeland A."/>
            <person name="Hainaut M."/>
            <person name="Haridas S."/>
            <person name="Labutti K."/>
            <person name="Lindquist E."/>
            <person name="Lipzen A."/>
            <person name="Khouja H.-R."/>
            <person name="Murat C."/>
            <person name="Ohm R."/>
            <person name="Olson A."/>
            <person name="Spatafora J."/>
            <person name="Veneault-Fourrey C."/>
            <person name="Henrissat B."/>
            <person name="Grigoriev I."/>
            <person name="Martin F."/>
            <person name="Perotto S."/>
        </authorList>
    </citation>
    <scope>NUCLEOTIDE SEQUENCE [LARGE SCALE GENOMIC DNA]</scope>
    <source>
        <strain evidence="3 4">F</strain>
    </source>
</reference>
<evidence type="ECO:0000256" key="1">
    <source>
        <dbReference type="ARBA" id="ARBA00038376"/>
    </source>
</evidence>
<gene>
    <name evidence="3" type="ORF">L207DRAFT_590005</name>
</gene>
<dbReference type="GO" id="GO:0042602">
    <property type="term" value="F:riboflavin reductase (NADPH) activity"/>
    <property type="evidence" value="ECO:0007669"/>
    <property type="project" value="TreeGrafter"/>
</dbReference>
<feature type="domain" description="NAD(P)-binding" evidence="2">
    <location>
        <begin position="13"/>
        <end position="217"/>
    </location>
</feature>
<dbReference type="STRING" id="1149755.A0A2J6R372"/>
<dbReference type="InterPro" id="IPR051606">
    <property type="entry name" value="Polyketide_Oxido-like"/>
</dbReference>
<dbReference type="OrthoDB" id="10254221at2759"/>
<dbReference type="PANTHER" id="PTHR43355:SF2">
    <property type="entry name" value="FLAVIN REDUCTASE (NADPH)"/>
    <property type="match status" value="1"/>
</dbReference>
<dbReference type="SUPFAM" id="SSF51735">
    <property type="entry name" value="NAD(P)-binding Rossmann-fold domains"/>
    <property type="match status" value="1"/>
</dbReference>
<evidence type="ECO:0000313" key="3">
    <source>
        <dbReference type="EMBL" id="PMD32929.1"/>
    </source>
</evidence>
<evidence type="ECO:0000313" key="4">
    <source>
        <dbReference type="Proteomes" id="UP000235786"/>
    </source>
</evidence>
<proteinExistence type="inferred from homology"/>
<accession>A0A2J6R372</accession>
<dbReference type="Proteomes" id="UP000235786">
    <property type="component" value="Unassembled WGS sequence"/>
</dbReference>
<dbReference type="GO" id="GO:0004074">
    <property type="term" value="F:biliverdin reductase [NAD(P)H] activity"/>
    <property type="evidence" value="ECO:0007669"/>
    <property type="project" value="TreeGrafter"/>
</dbReference>
<evidence type="ECO:0000259" key="2">
    <source>
        <dbReference type="Pfam" id="PF13460"/>
    </source>
</evidence>
<dbReference type="AlphaFoldDB" id="A0A2J6R372"/>
<organism evidence="3 4">
    <name type="scientific">Hyaloscypha variabilis (strain UAMH 11265 / GT02V1 / F)</name>
    <name type="common">Meliniomyces variabilis</name>
    <dbReference type="NCBI Taxonomy" id="1149755"/>
    <lineage>
        <taxon>Eukaryota</taxon>
        <taxon>Fungi</taxon>
        <taxon>Dikarya</taxon>
        <taxon>Ascomycota</taxon>
        <taxon>Pezizomycotina</taxon>
        <taxon>Leotiomycetes</taxon>
        <taxon>Helotiales</taxon>
        <taxon>Hyaloscyphaceae</taxon>
        <taxon>Hyaloscypha</taxon>
        <taxon>Hyaloscypha variabilis</taxon>
    </lineage>
</organism>
<dbReference type="Gene3D" id="3.40.50.720">
    <property type="entry name" value="NAD(P)-binding Rossmann-like Domain"/>
    <property type="match status" value="1"/>
</dbReference>
<dbReference type="Pfam" id="PF13460">
    <property type="entry name" value="NAD_binding_10"/>
    <property type="match status" value="1"/>
</dbReference>
<dbReference type="InterPro" id="IPR036291">
    <property type="entry name" value="NAD(P)-bd_dom_sf"/>
</dbReference>
<name>A0A2J6R372_HYAVF</name>